<dbReference type="Proteomes" id="UP000324222">
    <property type="component" value="Unassembled WGS sequence"/>
</dbReference>
<sequence>MVKETISTRHDIHFTTDLKQRREKHTAVSRFECLRREERSLTAAYVGVDPGPQGVSIFVG</sequence>
<comment type="caution">
    <text evidence="1">The sequence shown here is derived from an EMBL/GenBank/DDBJ whole genome shotgun (WGS) entry which is preliminary data.</text>
</comment>
<accession>A0A5B7FCB3</accession>
<name>A0A5B7FCB3_PORTR</name>
<organism evidence="1 2">
    <name type="scientific">Portunus trituberculatus</name>
    <name type="common">Swimming crab</name>
    <name type="synonym">Neptunus trituberculatus</name>
    <dbReference type="NCBI Taxonomy" id="210409"/>
    <lineage>
        <taxon>Eukaryota</taxon>
        <taxon>Metazoa</taxon>
        <taxon>Ecdysozoa</taxon>
        <taxon>Arthropoda</taxon>
        <taxon>Crustacea</taxon>
        <taxon>Multicrustacea</taxon>
        <taxon>Malacostraca</taxon>
        <taxon>Eumalacostraca</taxon>
        <taxon>Eucarida</taxon>
        <taxon>Decapoda</taxon>
        <taxon>Pleocyemata</taxon>
        <taxon>Brachyura</taxon>
        <taxon>Eubrachyura</taxon>
        <taxon>Portunoidea</taxon>
        <taxon>Portunidae</taxon>
        <taxon>Portuninae</taxon>
        <taxon>Portunus</taxon>
    </lineage>
</organism>
<protein>
    <submittedName>
        <fullName evidence="1">Uncharacterized protein</fullName>
    </submittedName>
</protein>
<keyword evidence="2" id="KW-1185">Reference proteome</keyword>
<evidence type="ECO:0000313" key="2">
    <source>
        <dbReference type="Proteomes" id="UP000324222"/>
    </source>
</evidence>
<dbReference type="AlphaFoldDB" id="A0A5B7FCB3"/>
<reference evidence="1 2" key="1">
    <citation type="submission" date="2019-05" db="EMBL/GenBank/DDBJ databases">
        <title>Another draft genome of Portunus trituberculatus and its Hox gene families provides insights of decapod evolution.</title>
        <authorList>
            <person name="Jeong J.-H."/>
            <person name="Song I."/>
            <person name="Kim S."/>
            <person name="Choi T."/>
            <person name="Kim D."/>
            <person name="Ryu S."/>
            <person name="Kim W."/>
        </authorList>
    </citation>
    <scope>NUCLEOTIDE SEQUENCE [LARGE SCALE GENOMIC DNA]</scope>
    <source>
        <tissue evidence="1">Muscle</tissue>
    </source>
</reference>
<gene>
    <name evidence="1" type="ORF">E2C01_038471</name>
</gene>
<evidence type="ECO:0000313" key="1">
    <source>
        <dbReference type="EMBL" id="MPC44791.1"/>
    </source>
</evidence>
<proteinExistence type="predicted"/>
<dbReference type="EMBL" id="VSRR010006440">
    <property type="protein sequence ID" value="MPC44791.1"/>
    <property type="molecule type" value="Genomic_DNA"/>
</dbReference>